<dbReference type="OrthoDB" id="664336at2"/>
<feature type="chain" id="PRO_5015985718" description="Secretion system C-terminal sorting domain-containing protein" evidence="1">
    <location>
        <begin position="43"/>
        <end position="673"/>
    </location>
</feature>
<dbReference type="RefSeq" id="WP_110999374.1">
    <property type="nucleotide sequence ID" value="NZ_QKTW01000018.1"/>
</dbReference>
<dbReference type="EMBL" id="QKTW01000018">
    <property type="protein sequence ID" value="PZF72279.1"/>
    <property type="molecule type" value="Genomic_DNA"/>
</dbReference>
<keyword evidence="1" id="KW-0732">Signal</keyword>
<gene>
    <name evidence="3" type="ORF">DN068_13025</name>
</gene>
<comment type="caution">
    <text evidence="3">The sequence shown here is derived from an EMBL/GenBank/DDBJ whole genome shotgun (WGS) entry which is preliminary data.</text>
</comment>
<dbReference type="AlphaFoldDB" id="A0A2W2B7N8"/>
<proteinExistence type="predicted"/>
<dbReference type="InterPro" id="IPR026444">
    <property type="entry name" value="Secre_tail"/>
</dbReference>
<dbReference type="Proteomes" id="UP000248745">
    <property type="component" value="Unassembled WGS sequence"/>
</dbReference>
<dbReference type="Pfam" id="PF18962">
    <property type="entry name" value="Por_Secre_tail"/>
    <property type="match status" value="1"/>
</dbReference>
<evidence type="ECO:0000259" key="2">
    <source>
        <dbReference type="Pfam" id="PF18962"/>
    </source>
</evidence>
<evidence type="ECO:0000313" key="4">
    <source>
        <dbReference type="Proteomes" id="UP000248745"/>
    </source>
</evidence>
<name>A0A2W2B7N8_9BACT</name>
<feature type="signal peptide" evidence="1">
    <location>
        <begin position="1"/>
        <end position="42"/>
    </location>
</feature>
<keyword evidence="4" id="KW-1185">Reference proteome</keyword>
<evidence type="ECO:0000256" key="1">
    <source>
        <dbReference type="SAM" id="SignalP"/>
    </source>
</evidence>
<dbReference type="NCBIfam" id="TIGR04183">
    <property type="entry name" value="Por_Secre_tail"/>
    <property type="match status" value="1"/>
</dbReference>
<organism evidence="3 4">
    <name type="scientific">Taibaiella soli</name>
    <dbReference type="NCBI Taxonomy" id="1649169"/>
    <lineage>
        <taxon>Bacteria</taxon>
        <taxon>Pseudomonadati</taxon>
        <taxon>Bacteroidota</taxon>
        <taxon>Chitinophagia</taxon>
        <taxon>Chitinophagales</taxon>
        <taxon>Chitinophagaceae</taxon>
        <taxon>Taibaiella</taxon>
    </lineage>
</organism>
<sequence>MKKNYHKNAGAFRRKACPKSFRQLLVGSVLAASAFMPSLSHAQTNEVSYLHWINDTKNYSMTPATLGGVDEYLMAGTIFDNSGSGAYNQQLHYQRVDNGGNVIFSYSYDDYNHLYDERVVGNDLIDDNTSVITAMRRDPTGQTDCNIEVLRVDHGGKLISGKVIQSIMPPGDYNNMVPMGTLIVDNQLYICGYVAPNVNMGMFAGPRKAFVIDYDLATDAVVNGHTWDYTFSGGTTSIWDYDMAMRMTLTSNGYIYVTGGCNVVHPDPGTGGDQFVGGVMSMIIDPGSLADIANQPYCSQNVQNATENAENGFDLFEDGGFFYVFSNGYETRDSFFYGTNPGYNPIPKQWGVTCLDPNSLMPASGQAFYRDQSINNAWGVNLVRGNNSGTVILSGYQNNRTSNSYPLTDDNNINPFLAELAPVNLGSSTVMNYYSWNTYLSHVGTGTYGTQHDYSYRGYNYSNIAWGPRTTIRNASVTSDIMMTAPVFNWGLVPPGIDLLATKFVRTYFDGTTTCSFDPGATNGSSEPADITGTPTSQPIISGNVYYAQAFGEKWIQDDFRPDRILDCNNDGFYRKANMTTVQNANVEAKVAVTLYPNPAIDYVQVKLDGIADDAAILVEMTSITGQKVATLYKGIVGNMNSKLKLPELASGSYMVTVFNGSKRLSVQPLTVR</sequence>
<reference evidence="3 4" key="1">
    <citation type="submission" date="2018-06" db="EMBL/GenBank/DDBJ databases">
        <title>Mucibacter soli gen. nov., sp. nov., a new member of the family Chitinophagaceae producing mucin.</title>
        <authorList>
            <person name="Kim M.-K."/>
            <person name="Park S."/>
            <person name="Kim T.-S."/>
            <person name="Joung Y."/>
            <person name="Han J.-H."/>
            <person name="Kim S.B."/>
        </authorList>
    </citation>
    <scope>NUCLEOTIDE SEQUENCE [LARGE SCALE GENOMIC DNA]</scope>
    <source>
        <strain evidence="3 4">R1-15</strain>
    </source>
</reference>
<accession>A0A2W2B7N8</accession>
<evidence type="ECO:0000313" key="3">
    <source>
        <dbReference type="EMBL" id="PZF72279.1"/>
    </source>
</evidence>
<feature type="domain" description="Secretion system C-terminal sorting" evidence="2">
    <location>
        <begin position="595"/>
        <end position="664"/>
    </location>
</feature>
<protein>
    <recommendedName>
        <fullName evidence="2">Secretion system C-terminal sorting domain-containing protein</fullName>
    </recommendedName>
</protein>